<sequence length="409" mass="42955">MAASSTTTTTATTSTFPAIIAYPPDIHPDGPIQPKWRFHPTLRLSRGPAPKELQIRMLAAGVCHTDALISSTPASYRGYPFIPGHEGAGYVEAVGEGVTVAQVGDPVLLSYDACDACECCVKGGTGAWCERFGELNSAGVEGEFLLEGGNGGGGGGEARVEDGGGVLGKFFGQSSFAGRSLVKERCVVNVKGLVSGDEELKLLAPLGCGLMTGAGNVVNIFDVGSEDIVLVTGLGGVGLGAVMAAKAREAKAIVVVDRVKSRLALARELGATHVVDTTGMDLDQLAEEIKKAVGDLRIGYGLETTGVVKIVEQGIRAVGHRGHFVSVGVPPMDKTVTVGVADMMLGGKTYSYNYFGDSEPRVMAPQMMTWWREGKFPLEKLVKFFPAKDVDEALNGMHDGTVIKPVLLW</sequence>
<protein>
    <recommendedName>
        <fullName evidence="7">Enoyl reductase (ER) domain-containing protein</fullName>
    </recommendedName>
</protein>
<dbReference type="SUPFAM" id="SSF51735">
    <property type="entry name" value="NAD(P)-binding Rossmann-fold domains"/>
    <property type="match status" value="1"/>
</dbReference>
<gene>
    <name evidence="8" type="ORF">HMPREF1541_09074</name>
</gene>
<dbReference type="InterPro" id="IPR013149">
    <property type="entry name" value="ADH-like_C"/>
</dbReference>
<proteinExistence type="inferred from homology"/>
<dbReference type="InterPro" id="IPR002328">
    <property type="entry name" value="ADH_Zn_CS"/>
</dbReference>
<dbReference type="InParanoid" id="W2RJZ7"/>
<dbReference type="GO" id="GO:0016491">
    <property type="term" value="F:oxidoreductase activity"/>
    <property type="evidence" value="ECO:0007669"/>
    <property type="project" value="UniProtKB-KW"/>
</dbReference>
<dbReference type="Gene3D" id="3.40.50.720">
    <property type="entry name" value="NAD(P)-binding Rossmann-like Domain"/>
    <property type="match status" value="1"/>
</dbReference>
<dbReference type="eggNOG" id="KOG0022">
    <property type="taxonomic scope" value="Eukaryota"/>
</dbReference>
<dbReference type="Proteomes" id="UP000030752">
    <property type="component" value="Unassembled WGS sequence"/>
</dbReference>
<comment type="similarity">
    <text evidence="2 6">Belongs to the zinc-containing alcohol dehydrogenase family.</text>
</comment>
<dbReference type="SMART" id="SM00829">
    <property type="entry name" value="PKS_ER"/>
    <property type="match status" value="1"/>
</dbReference>
<organism evidence="8 9">
    <name type="scientific">Cyphellophora europaea (strain CBS 101466)</name>
    <name type="common">Phialophora europaea</name>
    <dbReference type="NCBI Taxonomy" id="1220924"/>
    <lineage>
        <taxon>Eukaryota</taxon>
        <taxon>Fungi</taxon>
        <taxon>Dikarya</taxon>
        <taxon>Ascomycota</taxon>
        <taxon>Pezizomycotina</taxon>
        <taxon>Eurotiomycetes</taxon>
        <taxon>Chaetothyriomycetidae</taxon>
        <taxon>Chaetothyriales</taxon>
        <taxon>Cyphellophoraceae</taxon>
        <taxon>Cyphellophora</taxon>
    </lineage>
</organism>
<dbReference type="PROSITE" id="PS00059">
    <property type="entry name" value="ADH_ZINC"/>
    <property type="match status" value="1"/>
</dbReference>
<dbReference type="InterPro" id="IPR020843">
    <property type="entry name" value="ER"/>
</dbReference>
<dbReference type="Gene3D" id="3.90.180.10">
    <property type="entry name" value="Medium-chain alcohol dehydrogenases, catalytic domain"/>
    <property type="match status" value="1"/>
</dbReference>
<accession>W2RJZ7</accession>
<evidence type="ECO:0000256" key="6">
    <source>
        <dbReference type="RuleBase" id="RU361277"/>
    </source>
</evidence>
<dbReference type="InterPro" id="IPR013154">
    <property type="entry name" value="ADH-like_N"/>
</dbReference>
<dbReference type="Pfam" id="PF00107">
    <property type="entry name" value="ADH_zinc_N"/>
    <property type="match status" value="1"/>
</dbReference>
<dbReference type="SUPFAM" id="SSF50129">
    <property type="entry name" value="GroES-like"/>
    <property type="match status" value="1"/>
</dbReference>
<dbReference type="OrthoDB" id="1560166at2759"/>
<evidence type="ECO:0000256" key="2">
    <source>
        <dbReference type="ARBA" id="ARBA00008072"/>
    </source>
</evidence>
<dbReference type="PANTHER" id="PTHR43350:SF2">
    <property type="entry name" value="GROES-LIKE ZINC-BINDING ALCOHOL DEHYDROGENASE FAMILY PROTEIN"/>
    <property type="match status" value="1"/>
</dbReference>
<evidence type="ECO:0000313" key="8">
    <source>
        <dbReference type="EMBL" id="ETN36796.1"/>
    </source>
</evidence>
<keyword evidence="9" id="KW-1185">Reference proteome</keyword>
<dbReference type="InterPro" id="IPR036291">
    <property type="entry name" value="NAD(P)-bd_dom_sf"/>
</dbReference>
<feature type="domain" description="Enoyl reductase (ER)" evidence="7">
    <location>
        <begin position="37"/>
        <end position="407"/>
    </location>
</feature>
<dbReference type="Pfam" id="PF08240">
    <property type="entry name" value="ADH_N"/>
    <property type="match status" value="1"/>
</dbReference>
<name>W2RJZ7_CYPE1</name>
<dbReference type="GO" id="GO:0008270">
    <property type="term" value="F:zinc ion binding"/>
    <property type="evidence" value="ECO:0007669"/>
    <property type="project" value="InterPro"/>
</dbReference>
<dbReference type="GeneID" id="19976413"/>
<dbReference type="EMBL" id="KB822725">
    <property type="protein sequence ID" value="ETN36796.1"/>
    <property type="molecule type" value="Genomic_DNA"/>
</dbReference>
<dbReference type="HOGENOM" id="CLU_026673_14_1_1"/>
<dbReference type="PANTHER" id="PTHR43350">
    <property type="entry name" value="NAD-DEPENDENT ALCOHOL DEHYDROGENASE"/>
    <property type="match status" value="1"/>
</dbReference>
<dbReference type="AlphaFoldDB" id="W2RJZ7"/>
<dbReference type="InterPro" id="IPR011032">
    <property type="entry name" value="GroES-like_sf"/>
</dbReference>
<dbReference type="RefSeq" id="XP_008721614.1">
    <property type="nucleotide sequence ID" value="XM_008723392.1"/>
</dbReference>
<reference evidence="8 9" key="1">
    <citation type="submission" date="2013-03" db="EMBL/GenBank/DDBJ databases">
        <title>The Genome Sequence of Phialophora europaea CBS 101466.</title>
        <authorList>
            <consortium name="The Broad Institute Genomics Platform"/>
            <person name="Cuomo C."/>
            <person name="de Hoog S."/>
            <person name="Gorbushina A."/>
            <person name="Walker B."/>
            <person name="Young S.K."/>
            <person name="Zeng Q."/>
            <person name="Gargeya S."/>
            <person name="Fitzgerald M."/>
            <person name="Haas B."/>
            <person name="Abouelleil A."/>
            <person name="Allen A.W."/>
            <person name="Alvarado L."/>
            <person name="Arachchi H.M."/>
            <person name="Berlin A.M."/>
            <person name="Chapman S.B."/>
            <person name="Gainer-Dewar J."/>
            <person name="Goldberg J."/>
            <person name="Griggs A."/>
            <person name="Gujja S."/>
            <person name="Hansen M."/>
            <person name="Howarth C."/>
            <person name="Imamovic A."/>
            <person name="Ireland A."/>
            <person name="Larimer J."/>
            <person name="McCowan C."/>
            <person name="Murphy C."/>
            <person name="Pearson M."/>
            <person name="Poon T.W."/>
            <person name="Priest M."/>
            <person name="Roberts A."/>
            <person name="Saif S."/>
            <person name="Shea T."/>
            <person name="Sisk P."/>
            <person name="Sykes S."/>
            <person name="Wortman J."/>
            <person name="Nusbaum C."/>
            <person name="Birren B."/>
        </authorList>
    </citation>
    <scope>NUCLEOTIDE SEQUENCE [LARGE SCALE GENOMIC DNA]</scope>
    <source>
        <strain evidence="8 9">CBS 101466</strain>
    </source>
</reference>
<keyword evidence="4 6" id="KW-0862">Zinc</keyword>
<keyword evidence="5" id="KW-0560">Oxidoreductase</keyword>
<dbReference type="STRING" id="1220924.W2RJZ7"/>
<evidence type="ECO:0000256" key="1">
    <source>
        <dbReference type="ARBA" id="ARBA00001947"/>
    </source>
</evidence>
<comment type="cofactor">
    <cofactor evidence="1 6">
        <name>Zn(2+)</name>
        <dbReference type="ChEBI" id="CHEBI:29105"/>
    </cofactor>
</comment>
<evidence type="ECO:0000256" key="5">
    <source>
        <dbReference type="ARBA" id="ARBA00023002"/>
    </source>
</evidence>
<dbReference type="VEuPathDB" id="FungiDB:HMPREF1541_09074"/>
<evidence type="ECO:0000259" key="7">
    <source>
        <dbReference type="SMART" id="SM00829"/>
    </source>
</evidence>
<evidence type="ECO:0000256" key="4">
    <source>
        <dbReference type="ARBA" id="ARBA00022833"/>
    </source>
</evidence>
<evidence type="ECO:0000256" key="3">
    <source>
        <dbReference type="ARBA" id="ARBA00022723"/>
    </source>
</evidence>
<evidence type="ECO:0000313" key="9">
    <source>
        <dbReference type="Proteomes" id="UP000030752"/>
    </source>
</evidence>
<keyword evidence="3 6" id="KW-0479">Metal-binding</keyword>